<comment type="caution">
    <text evidence="5">The sequence shown here is derived from an EMBL/GenBank/DDBJ whole genome shotgun (WGS) entry which is preliminary data.</text>
</comment>
<evidence type="ECO:0000313" key="6">
    <source>
        <dbReference type="Proteomes" id="UP000627166"/>
    </source>
</evidence>
<dbReference type="InterPro" id="IPR051782">
    <property type="entry name" value="ABC_Transporter_VariousFunc"/>
</dbReference>
<protein>
    <submittedName>
        <fullName evidence="5">ABC transporter ATP-binding protein</fullName>
    </submittedName>
</protein>
<dbReference type="Proteomes" id="UP000627166">
    <property type="component" value="Unassembled WGS sequence"/>
</dbReference>
<organism evidence="5 6">
    <name type="scientific">Clostridium faecium</name>
    <dbReference type="NCBI Taxonomy" id="2762223"/>
    <lineage>
        <taxon>Bacteria</taxon>
        <taxon>Bacillati</taxon>
        <taxon>Bacillota</taxon>
        <taxon>Clostridia</taxon>
        <taxon>Eubacteriales</taxon>
        <taxon>Clostridiaceae</taxon>
        <taxon>Clostridium</taxon>
    </lineage>
</organism>
<accession>A0ABR8YTY6</accession>
<gene>
    <name evidence="5" type="ORF">H9637_11900</name>
</gene>
<dbReference type="CDD" id="cd03230">
    <property type="entry name" value="ABC_DR_subfamily_A"/>
    <property type="match status" value="1"/>
</dbReference>
<dbReference type="InterPro" id="IPR027417">
    <property type="entry name" value="P-loop_NTPase"/>
</dbReference>
<keyword evidence="6" id="KW-1185">Reference proteome</keyword>
<dbReference type="EMBL" id="JACSQB010000093">
    <property type="protein sequence ID" value="MBD8047737.1"/>
    <property type="molecule type" value="Genomic_DNA"/>
</dbReference>
<dbReference type="PROSITE" id="PS50893">
    <property type="entry name" value="ABC_TRANSPORTER_2"/>
    <property type="match status" value="1"/>
</dbReference>
<keyword evidence="3 5" id="KW-0067">ATP-binding</keyword>
<dbReference type="RefSeq" id="WP_191740696.1">
    <property type="nucleotide sequence ID" value="NZ_JACSQB010000093.1"/>
</dbReference>
<keyword evidence="1" id="KW-0813">Transport</keyword>
<evidence type="ECO:0000256" key="2">
    <source>
        <dbReference type="ARBA" id="ARBA00022741"/>
    </source>
</evidence>
<name>A0ABR8YTY6_9CLOT</name>
<reference evidence="5 6" key="1">
    <citation type="submission" date="2020-08" db="EMBL/GenBank/DDBJ databases">
        <title>A Genomic Blueprint of the Chicken Gut Microbiome.</title>
        <authorList>
            <person name="Gilroy R."/>
            <person name="Ravi A."/>
            <person name="Getino M."/>
            <person name="Pursley I."/>
            <person name="Horton D.L."/>
            <person name="Alikhan N.-F."/>
            <person name="Baker D."/>
            <person name="Gharbi K."/>
            <person name="Hall N."/>
            <person name="Watson M."/>
            <person name="Adriaenssens E.M."/>
            <person name="Foster-Nyarko E."/>
            <person name="Jarju S."/>
            <person name="Secka A."/>
            <person name="Antonio M."/>
            <person name="Oren A."/>
            <person name="Chaudhuri R."/>
            <person name="La Ragione R.M."/>
            <person name="Hildebrand F."/>
            <person name="Pallen M.J."/>
        </authorList>
    </citation>
    <scope>NUCLEOTIDE SEQUENCE [LARGE SCALE GENOMIC DNA]</scope>
    <source>
        <strain evidence="5 6">N37</strain>
    </source>
</reference>
<dbReference type="Pfam" id="PF00005">
    <property type="entry name" value="ABC_tran"/>
    <property type="match status" value="1"/>
</dbReference>
<dbReference type="InterPro" id="IPR003593">
    <property type="entry name" value="AAA+_ATPase"/>
</dbReference>
<feature type="domain" description="ABC transporter" evidence="4">
    <location>
        <begin position="2"/>
        <end position="227"/>
    </location>
</feature>
<evidence type="ECO:0000256" key="3">
    <source>
        <dbReference type="ARBA" id="ARBA00022840"/>
    </source>
</evidence>
<dbReference type="GO" id="GO:0005524">
    <property type="term" value="F:ATP binding"/>
    <property type="evidence" value="ECO:0007669"/>
    <property type="project" value="UniProtKB-KW"/>
</dbReference>
<dbReference type="SUPFAM" id="SSF52540">
    <property type="entry name" value="P-loop containing nucleoside triphosphate hydrolases"/>
    <property type="match status" value="1"/>
</dbReference>
<evidence type="ECO:0000256" key="1">
    <source>
        <dbReference type="ARBA" id="ARBA00022448"/>
    </source>
</evidence>
<proteinExistence type="predicted"/>
<sequence length="294" mass="33655">MIEINNLYKNLGNKEILKNINLKIEKGSIFGIIGPNGSGKTTLINTIVGAYKADSGSIEIMGEDIYENINMKEEIAFVEDENSIFSNYKVKDVISFYSRAYKNFNKERFNTLNDIFKIDEKYRISKLSRGMKKILFIMIGFSIMPKIIILDEPTIGLDPLIKNQFINLILEEVAERNTTILITSHNLDELERICDSIAIINKGEIKYTSSLDNMKENIKKLQVMFKEDTLLDLESWNEVIKVKRIGRVHSIVVKNYTKELEQRLNNCGATYIEEVSLGLEELFIDTMGGEGLDK</sequence>
<evidence type="ECO:0000313" key="5">
    <source>
        <dbReference type="EMBL" id="MBD8047737.1"/>
    </source>
</evidence>
<keyword evidence="2" id="KW-0547">Nucleotide-binding</keyword>
<dbReference type="PANTHER" id="PTHR42939:SF1">
    <property type="entry name" value="ABC TRANSPORTER ATP-BINDING PROTEIN ALBC-RELATED"/>
    <property type="match status" value="1"/>
</dbReference>
<dbReference type="PANTHER" id="PTHR42939">
    <property type="entry name" value="ABC TRANSPORTER ATP-BINDING PROTEIN ALBC-RELATED"/>
    <property type="match status" value="1"/>
</dbReference>
<dbReference type="InterPro" id="IPR003439">
    <property type="entry name" value="ABC_transporter-like_ATP-bd"/>
</dbReference>
<dbReference type="SMART" id="SM00382">
    <property type="entry name" value="AAA"/>
    <property type="match status" value="1"/>
</dbReference>
<dbReference type="Gene3D" id="3.40.50.300">
    <property type="entry name" value="P-loop containing nucleotide triphosphate hydrolases"/>
    <property type="match status" value="1"/>
</dbReference>
<evidence type="ECO:0000259" key="4">
    <source>
        <dbReference type="PROSITE" id="PS50893"/>
    </source>
</evidence>